<evidence type="ECO:0000313" key="2">
    <source>
        <dbReference type="EMBL" id="KAG0146247.1"/>
    </source>
</evidence>
<sequence length="217" mass="24740">MNNVVKASSFRRLVKRTRRRGLAKIEAMIQALRRTDAKTISESVQGQCFSMIPKRPSSKLRRFDGLKTEVHTSPSSRCSTPSPSRYSNSPDTDKVLNSHDQLPKDEMNTKDDSAAELINRLRSHQIEWAAMIELERSDTSGALRGMSARQIRRLIQQKRSEAWLTETDGPLYESDEECSSDDDDDDEITRQGSESSSITHYHLALEPSVDDDWSQYF</sequence>
<comment type="caution">
    <text evidence="2">The sequence shown here is derived from an EMBL/GenBank/DDBJ whole genome shotgun (WGS) entry which is preliminary data.</text>
</comment>
<feature type="compositionally biased region" description="Basic and acidic residues" evidence="1">
    <location>
        <begin position="61"/>
        <end position="70"/>
    </location>
</feature>
<feature type="compositionally biased region" description="Polar residues" evidence="1">
    <location>
        <begin position="190"/>
        <end position="199"/>
    </location>
</feature>
<proteinExistence type="predicted"/>
<organism evidence="2 3">
    <name type="scientific">Cronartium quercuum f. sp. fusiforme G11</name>
    <dbReference type="NCBI Taxonomy" id="708437"/>
    <lineage>
        <taxon>Eukaryota</taxon>
        <taxon>Fungi</taxon>
        <taxon>Dikarya</taxon>
        <taxon>Basidiomycota</taxon>
        <taxon>Pucciniomycotina</taxon>
        <taxon>Pucciniomycetes</taxon>
        <taxon>Pucciniales</taxon>
        <taxon>Coleosporiaceae</taxon>
        <taxon>Cronartium</taxon>
    </lineage>
</organism>
<dbReference type="AlphaFoldDB" id="A0A9P6NIJ5"/>
<keyword evidence="3" id="KW-1185">Reference proteome</keyword>
<evidence type="ECO:0000256" key="1">
    <source>
        <dbReference type="SAM" id="MobiDB-lite"/>
    </source>
</evidence>
<feature type="region of interest" description="Disordered" evidence="1">
    <location>
        <begin position="60"/>
        <end position="109"/>
    </location>
</feature>
<feature type="compositionally biased region" description="Low complexity" evidence="1">
    <location>
        <begin position="72"/>
        <end position="87"/>
    </location>
</feature>
<reference evidence="2" key="1">
    <citation type="submission" date="2013-11" db="EMBL/GenBank/DDBJ databases">
        <title>Genome sequence of the fusiform rust pathogen reveals effectors for host alternation and coevolution with pine.</title>
        <authorList>
            <consortium name="DOE Joint Genome Institute"/>
            <person name="Smith K."/>
            <person name="Pendleton A."/>
            <person name="Kubisiak T."/>
            <person name="Anderson C."/>
            <person name="Salamov A."/>
            <person name="Aerts A."/>
            <person name="Riley R."/>
            <person name="Clum A."/>
            <person name="Lindquist E."/>
            <person name="Ence D."/>
            <person name="Campbell M."/>
            <person name="Kronenberg Z."/>
            <person name="Feau N."/>
            <person name="Dhillon B."/>
            <person name="Hamelin R."/>
            <person name="Burleigh J."/>
            <person name="Smith J."/>
            <person name="Yandell M."/>
            <person name="Nelson C."/>
            <person name="Grigoriev I."/>
            <person name="Davis J."/>
        </authorList>
    </citation>
    <scope>NUCLEOTIDE SEQUENCE</scope>
    <source>
        <strain evidence="2">G11</strain>
    </source>
</reference>
<protein>
    <submittedName>
        <fullName evidence="2">Uncharacterized protein</fullName>
    </submittedName>
</protein>
<evidence type="ECO:0000313" key="3">
    <source>
        <dbReference type="Proteomes" id="UP000886653"/>
    </source>
</evidence>
<dbReference type="Proteomes" id="UP000886653">
    <property type="component" value="Unassembled WGS sequence"/>
</dbReference>
<feature type="region of interest" description="Disordered" evidence="1">
    <location>
        <begin position="167"/>
        <end position="202"/>
    </location>
</feature>
<feature type="compositionally biased region" description="Acidic residues" evidence="1">
    <location>
        <begin position="173"/>
        <end position="187"/>
    </location>
</feature>
<accession>A0A9P6NIJ5</accession>
<dbReference type="EMBL" id="MU167263">
    <property type="protein sequence ID" value="KAG0146247.1"/>
    <property type="molecule type" value="Genomic_DNA"/>
</dbReference>
<name>A0A9P6NIJ5_9BASI</name>
<feature type="compositionally biased region" description="Basic and acidic residues" evidence="1">
    <location>
        <begin position="91"/>
        <end position="109"/>
    </location>
</feature>
<gene>
    <name evidence="2" type="ORF">CROQUDRAFT_527306</name>
</gene>
<dbReference type="OrthoDB" id="2499492at2759"/>